<evidence type="ECO:0000256" key="3">
    <source>
        <dbReference type="ARBA" id="ARBA00023128"/>
    </source>
</evidence>
<proteinExistence type="predicted"/>
<dbReference type="PRINTS" id="PR00315">
    <property type="entry name" value="ELONGATNFCT"/>
</dbReference>
<keyword evidence="1" id="KW-0547">Nucleotide-binding</keyword>
<dbReference type="SUPFAM" id="SSF50447">
    <property type="entry name" value="Translation proteins"/>
    <property type="match status" value="1"/>
</dbReference>
<evidence type="ECO:0000256" key="4">
    <source>
        <dbReference type="ARBA" id="ARBA00023134"/>
    </source>
</evidence>
<dbReference type="Gene3D" id="3.40.50.300">
    <property type="entry name" value="P-loop containing nucleotide triphosphate hydrolases"/>
    <property type="match status" value="1"/>
</dbReference>
<dbReference type="FunFam" id="3.30.70.240:FF:000001">
    <property type="entry name" value="Elongation factor G"/>
    <property type="match status" value="1"/>
</dbReference>
<keyword evidence="4" id="KW-0342">GTP-binding</keyword>
<dbReference type="AlphaFoldDB" id="A0A9Q0MV13"/>
<dbReference type="InterPro" id="IPR035649">
    <property type="entry name" value="EFG_V"/>
</dbReference>
<dbReference type="SUPFAM" id="SSF54980">
    <property type="entry name" value="EF-G C-terminal domain-like"/>
    <property type="match status" value="2"/>
</dbReference>
<dbReference type="EMBL" id="WJQU01000003">
    <property type="protein sequence ID" value="KAJ6637685.1"/>
    <property type="molecule type" value="Genomic_DNA"/>
</dbReference>
<dbReference type="NCBIfam" id="TIGR00231">
    <property type="entry name" value="small_GTP"/>
    <property type="match status" value="1"/>
</dbReference>
<dbReference type="Gene3D" id="2.40.30.10">
    <property type="entry name" value="Translation factors"/>
    <property type="match status" value="1"/>
</dbReference>
<evidence type="ECO:0000256" key="1">
    <source>
        <dbReference type="ARBA" id="ARBA00022741"/>
    </source>
</evidence>
<dbReference type="InterPro" id="IPR053905">
    <property type="entry name" value="EF-G-like_DII"/>
</dbReference>
<dbReference type="CDD" id="cd03713">
    <property type="entry name" value="EFG_mtEFG_C"/>
    <property type="match status" value="1"/>
</dbReference>
<keyword evidence="3" id="KW-0496">Mitochondrion</keyword>
<dbReference type="GO" id="GO:0003924">
    <property type="term" value="F:GTPase activity"/>
    <property type="evidence" value="ECO:0007669"/>
    <property type="project" value="InterPro"/>
</dbReference>
<dbReference type="PANTHER" id="PTHR43261">
    <property type="entry name" value="TRANSLATION ELONGATION FACTOR G-RELATED"/>
    <property type="match status" value="1"/>
</dbReference>
<comment type="caution">
    <text evidence="6">The sequence shown here is derived from an EMBL/GenBank/DDBJ whole genome shotgun (WGS) entry which is preliminary data.</text>
</comment>
<dbReference type="CDD" id="cd16262">
    <property type="entry name" value="EFG_III"/>
    <property type="match status" value="1"/>
</dbReference>
<dbReference type="InterPro" id="IPR020568">
    <property type="entry name" value="Ribosomal_Su5_D2-typ_SF"/>
</dbReference>
<organism evidence="6 7">
    <name type="scientific">Pseudolycoriella hygida</name>
    <dbReference type="NCBI Taxonomy" id="35572"/>
    <lineage>
        <taxon>Eukaryota</taxon>
        <taxon>Metazoa</taxon>
        <taxon>Ecdysozoa</taxon>
        <taxon>Arthropoda</taxon>
        <taxon>Hexapoda</taxon>
        <taxon>Insecta</taxon>
        <taxon>Pterygota</taxon>
        <taxon>Neoptera</taxon>
        <taxon>Endopterygota</taxon>
        <taxon>Diptera</taxon>
        <taxon>Nematocera</taxon>
        <taxon>Sciaroidea</taxon>
        <taxon>Sciaridae</taxon>
        <taxon>Pseudolycoriella</taxon>
    </lineage>
</organism>
<dbReference type="GO" id="GO:0005759">
    <property type="term" value="C:mitochondrial matrix"/>
    <property type="evidence" value="ECO:0007669"/>
    <property type="project" value="UniProtKB-ARBA"/>
</dbReference>
<dbReference type="InterPro" id="IPR027417">
    <property type="entry name" value="P-loop_NTPase"/>
</dbReference>
<dbReference type="GO" id="GO:0005525">
    <property type="term" value="F:GTP binding"/>
    <property type="evidence" value="ECO:0007669"/>
    <property type="project" value="UniProtKB-KW"/>
</dbReference>
<dbReference type="Pfam" id="PF14492">
    <property type="entry name" value="EFG_III"/>
    <property type="match status" value="1"/>
</dbReference>
<dbReference type="SMART" id="SM00838">
    <property type="entry name" value="EFG_C"/>
    <property type="match status" value="1"/>
</dbReference>
<dbReference type="GO" id="GO:0032790">
    <property type="term" value="P:ribosome disassembly"/>
    <property type="evidence" value="ECO:0007669"/>
    <property type="project" value="TreeGrafter"/>
</dbReference>
<protein>
    <submittedName>
        <fullName evidence="6">Ribosome-releasing factor 2, mitochondrial</fullName>
    </submittedName>
</protein>
<dbReference type="InterPro" id="IPR041095">
    <property type="entry name" value="EFG_II"/>
</dbReference>
<dbReference type="InterPro" id="IPR005225">
    <property type="entry name" value="Small_GTP-bd"/>
</dbReference>
<evidence type="ECO:0000313" key="6">
    <source>
        <dbReference type="EMBL" id="KAJ6637685.1"/>
    </source>
</evidence>
<dbReference type="Gene3D" id="3.30.70.240">
    <property type="match status" value="1"/>
</dbReference>
<dbReference type="Pfam" id="PF00009">
    <property type="entry name" value="GTP_EFTU"/>
    <property type="match status" value="1"/>
</dbReference>
<dbReference type="SUPFAM" id="SSF52540">
    <property type="entry name" value="P-loop containing nucleoside triphosphate hydrolases"/>
    <property type="match status" value="1"/>
</dbReference>
<dbReference type="Pfam" id="PF22042">
    <property type="entry name" value="EF-G_D2"/>
    <property type="match status" value="1"/>
</dbReference>
<keyword evidence="2" id="KW-0648">Protein biosynthesis</keyword>
<name>A0A9Q0MV13_9DIPT</name>
<dbReference type="InterPro" id="IPR009022">
    <property type="entry name" value="EFG_III"/>
</dbReference>
<dbReference type="OrthoDB" id="198619at2759"/>
<dbReference type="InterPro" id="IPR000795">
    <property type="entry name" value="T_Tr_GTP-bd_dom"/>
</dbReference>
<reference evidence="6" key="1">
    <citation type="submission" date="2022-07" db="EMBL/GenBank/DDBJ databases">
        <authorList>
            <person name="Trinca V."/>
            <person name="Uliana J.V.C."/>
            <person name="Torres T.T."/>
            <person name="Ward R.J."/>
            <person name="Monesi N."/>
        </authorList>
    </citation>
    <scope>NUCLEOTIDE SEQUENCE</scope>
    <source>
        <strain evidence="6">HSMRA1968</strain>
        <tissue evidence="6">Whole embryos</tissue>
    </source>
</reference>
<feature type="domain" description="Tr-type G" evidence="5">
    <location>
        <begin position="29"/>
        <end position="305"/>
    </location>
</feature>
<evidence type="ECO:0000256" key="2">
    <source>
        <dbReference type="ARBA" id="ARBA00022917"/>
    </source>
</evidence>
<dbReference type="FunFam" id="3.40.50.300:FF:000514">
    <property type="entry name" value="Ribosome-releasing factor 2, mitochondrial"/>
    <property type="match status" value="1"/>
</dbReference>
<evidence type="ECO:0000259" key="5">
    <source>
        <dbReference type="PROSITE" id="PS51722"/>
    </source>
</evidence>
<accession>A0A9Q0MV13</accession>
<dbReference type="Gene3D" id="3.30.230.10">
    <property type="match status" value="1"/>
</dbReference>
<dbReference type="GO" id="GO:0032543">
    <property type="term" value="P:mitochondrial translation"/>
    <property type="evidence" value="ECO:0007669"/>
    <property type="project" value="TreeGrafter"/>
</dbReference>
<gene>
    <name evidence="6" type="primary">mRRF2</name>
    <name evidence="6" type="ORF">Bhyg_10416</name>
</gene>
<dbReference type="PANTHER" id="PTHR43261:SF1">
    <property type="entry name" value="RIBOSOME-RELEASING FACTOR 2, MITOCHONDRIAL"/>
    <property type="match status" value="1"/>
</dbReference>
<dbReference type="Pfam" id="PF00679">
    <property type="entry name" value="EFG_C"/>
    <property type="match status" value="1"/>
</dbReference>
<dbReference type="Proteomes" id="UP001151699">
    <property type="component" value="Chromosome X"/>
</dbReference>
<dbReference type="InterPro" id="IPR009000">
    <property type="entry name" value="Transl_B-barrel_sf"/>
</dbReference>
<dbReference type="InterPro" id="IPR000640">
    <property type="entry name" value="EFG_V-like"/>
</dbReference>
<keyword evidence="7" id="KW-1185">Reference proteome</keyword>
<dbReference type="InterPro" id="IPR035647">
    <property type="entry name" value="EFG_III/V"/>
</dbReference>
<dbReference type="SUPFAM" id="SSF54211">
    <property type="entry name" value="Ribosomal protein S5 domain 2-like"/>
    <property type="match status" value="1"/>
</dbReference>
<evidence type="ECO:0000313" key="7">
    <source>
        <dbReference type="Proteomes" id="UP001151699"/>
    </source>
</evidence>
<dbReference type="Gene3D" id="3.30.70.870">
    <property type="entry name" value="Elongation Factor G (Translational Gtpase), domain 3"/>
    <property type="match status" value="1"/>
</dbReference>
<sequence>MLLRRIVLFRPLNYFNLNTSIRNLNQSRKTIRNIGILAHIDAGKTTTTERMLFYSGKTHVLGEVHHGNTVTDCLAQERERGITICSSAVSFDWKDCRINLLDTPGHIDFTMEVEQSLGAVDGVCIILDASAGVEAQTITVWSQADHHELPRIAFANKMDRIDADFEGTIKDLKQKLNAVPAVLQWPLKENGKLMGIIDIVRKQLLTFENEGRSLRRAPLSSEMEDHIMKKRHSLIDTISGFDDDLADFIITSNSLDEVNEVQLLDAIRRATIQRKIIPVLLGSAYKNTGVQPLMDAVVHQDFVGKVFKVTHDKQKGALSLIRILSGKLRKGSKVVTSRGNNENVQKLYEALADEYREIQEITEGDIAVGSGLKSTHTGDLLLSNTTALKYAQKKLLKRLKKEPLPMSDSTESLDEISDFETISSALGLVPKIPDAVYFCSIEPPSLSYQVPLENALKQLQREDPSLRVNFDETTMQTVLGGMGELHLEIVKSRLRSEFKIDADLGPLQIAYKETIVEEARDSILIEKEIAGAKQSVLMEISLVRDRNETFAVDTSPEATQNLQLIRLRTLNVFKKGAVAALSRGPILGGNTLNTQIILHNLKIGRGTADSFLMSSAAQCVQKVFLKGGCRLLEPIMSIEIVSPSDRTSKILSDLAKRRATILNVGSKGDSNKVISVLAPLAELSGYSSVIRTISSGAATMSMQPHGYTEMTPFEEAAALRRAQGLE</sequence>
<dbReference type="PROSITE" id="PS51722">
    <property type="entry name" value="G_TR_2"/>
    <property type="match status" value="1"/>
</dbReference>
<dbReference type="InterPro" id="IPR014721">
    <property type="entry name" value="Ribsml_uS5_D2-typ_fold_subgr"/>
</dbReference>